<dbReference type="EMBL" id="CAEZZW010000010">
    <property type="protein sequence ID" value="CAB4788383.1"/>
    <property type="molecule type" value="Genomic_DNA"/>
</dbReference>
<dbReference type="Gene3D" id="1.20.1250.20">
    <property type="entry name" value="MFS general substrate transporter like domains"/>
    <property type="match status" value="1"/>
</dbReference>
<keyword evidence="6 8" id="KW-0472">Membrane</keyword>
<feature type="transmembrane region" description="Helical" evidence="8">
    <location>
        <begin position="322"/>
        <end position="343"/>
    </location>
</feature>
<dbReference type="EMBL" id="CAESAE010000011">
    <property type="protein sequence ID" value="CAB4344741.1"/>
    <property type="molecule type" value="Genomic_DNA"/>
</dbReference>
<feature type="transmembrane region" description="Helical" evidence="8">
    <location>
        <begin position="385"/>
        <end position="402"/>
    </location>
</feature>
<keyword evidence="3" id="KW-1003">Cell membrane</keyword>
<feature type="compositionally biased region" description="Polar residues" evidence="7">
    <location>
        <begin position="23"/>
        <end position="32"/>
    </location>
</feature>
<protein>
    <submittedName>
        <fullName evidence="13">Unannotated protein</fullName>
    </submittedName>
</protein>
<dbReference type="Pfam" id="PF05977">
    <property type="entry name" value="MFS_3"/>
    <property type="match status" value="1"/>
</dbReference>
<evidence type="ECO:0000313" key="12">
    <source>
        <dbReference type="EMBL" id="CAB4788383.1"/>
    </source>
</evidence>
<dbReference type="PROSITE" id="PS50850">
    <property type="entry name" value="MFS"/>
    <property type="match status" value="1"/>
</dbReference>
<feature type="region of interest" description="Disordered" evidence="7">
    <location>
        <begin position="1"/>
        <end position="32"/>
    </location>
</feature>
<dbReference type="SUPFAM" id="SSF103473">
    <property type="entry name" value="MFS general substrate transporter"/>
    <property type="match status" value="1"/>
</dbReference>
<evidence type="ECO:0000256" key="8">
    <source>
        <dbReference type="SAM" id="Phobius"/>
    </source>
</evidence>
<reference evidence="13" key="1">
    <citation type="submission" date="2020-05" db="EMBL/GenBank/DDBJ databases">
        <authorList>
            <person name="Chiriac C."/>
            <person name="Salcher M."/>
            <person name="Ghai R."/>
            <person name="Kavagutti S V."/>
        </authorList>
    </citation>
    <scope>NUCLEOTIDE SEQUENCE</scope>
</reference>
<evidence type="ECO:0000256" key="2">
    <source>
        <dbReference type="ARBA" id="ARBA00022448"/>
    </source>
</evidence>
<feature type="compositionally biased region" description="Gly residues" evidence="7">
    <location>
        <begin position="1"/>
        <end position="10"/>
    </location>
</feature>
<evidence type="ECO:0000256" key="1">
    <source>
        <dbReference type="ARBA" id="ARBA00004651"/>
    </source>
</evidence>
<evidence type="ECO:0000256" key="3">
    <source>
        <dbReference type="ARBA" id="ARBA00022475"/>
    </source>
</evidence>
<feature type="transmembrane region" description="Helical" evidence="8">
    <location>
        <begin position="408"/>
        <end position="430"/>
    </location>
</feature>
<feature type="transmembrane region" description="Helical" evidence="8">
    <location>
        <begin position="349"/>
        <end position="373"/>
    </location>
</feature>
<keyword evidence="2" id="KW-0813">Transport</keyword>
<dbReference type="Pfam" id="PF07690">
    <property type="entry name" value="MFS_1"/>
    <property type="match status" value="1"/>
</dbReference>
<keyword evidence="5 8" id="KW-1133">Transmembrane helix</keyword>
<evidence type="ECO:0000313" key="15">
    <source>
        <dbReference type="EMBL" id="CAB4954255.1"/>
    </source>
</evidence>
<dbReference type="InterPro" id="IPR011701">
    <property type="entry name" value="MFS"/>
</dbReference>
<dbReference type="PANTHER" id="PTHR23513">
    <property type="entry name" value="INTEGRAL MEMBRANE EFFLUX PROTEIN-RELATED"/>
    <property type="match status" value="1"/>
</dbReference>
<evidence type="ECO:0000256" key="5">
    <source>
        <dbReference type="ARBA" id="ARBA00022989"/>
    </source>
</evidence>
<dbReference type="AlphaFoldDB" id="A0A6J7AJV3"/>
<feature type="transmembrane region" description="Helical" evidence="8">
    <location>
        <begin position="450"/>
        <end position="472"/>
    </location>
</feature>
<comment type="subcellular location">
    <subcellularLocation>
        <location evidence="1">Cell membrane</location>
        <topology evidence="1">Multi-pass membrane protein</topology>
    </subcellularLocation>
</comment>
<dbReference type="InterPro" id="IPR010290">
    <property type="entry name" value="TM_effector"/>
</dbReference>
<dbReference type="PANTHER" id="PTHR23513:SF6">
    <property type="entry name" value="MAJOR FACILITATOR SUPERFAMILY ASSOCIATED DOMAIN-CONTAINING PROTEIN"/>
    <property type="match status" value="1"/>
</dbReference>
<gene>
    <name evidence="11" type="ORF">UFOPK2718_01324</name>
    <name evidence="12" type="ORF">UFOPK2936_01461</name>
    <name evidence="13" type="ORF">UFOPK3174_01453</name>
    <name evidence="14" type="ORF">UFOPK3328_01037</name>
    <name evidence="15" type="ORF">UFOPK3779_01436</name>
    <name evidence="10" type="ORF">UFOPK4107_01443</name>
    <name evidence="16" type="ORF">UFOPK4403_01072</name>
</gene>
<name>A0A6J7AJV3_9ZZZZ</name>
<evidence type="ECO:0000256" key="4">
    <source>
        <dbReference type="ARBA" id="ARBA00022692"/>
    </source>
</evidence>
<organism evidence="13">
    <name type="scientific">freshwater metagenome</name>
    <dbReference type="NCBI Taxonomy" id="449393"/>
    <lineage>
        <taxon>unclassified sequences</taxon>
        <taxon>metagenomes</taxon>
        <taxon>ecological metagenomes</taxon>
    </lineage>
</organism>
<proteinExistence type="predicted"/>
<evidence type="ECO:0000313" key="13">
    <source>
        <dbReference type="EMBL" id="CAB4833296.1"/>
    </source>
</evidence>
<feature type="region of interest" description="Disordered" evidence="7">
    <location>
        <begin position="258"/>
        <end position="283"/>
    </location>
</feature>
<evidence type="ECO:0000313" key="16">
    <source>
        <dbReference type="EMBL" id="CAB5074297.1"/>
    </source>
</evidence>
<evidence type="ECO:0000256" key="6">
    <source>
        <dbReference type="ARBA" id="ARBA00023136"/>
    </source>
</evidence>
<feature type="transmembrane region" description="Helical" evidence="8">
    <location>
        <begin position="163"/>
        <end position="182"/>
    </location>
</feature>
<dbReference type="GO" id="GO:0005886">
    <property type="term" value="C:plasma membrane"/>
    <property type="evidence" value="ECO:0007669"/>
    <property type="project" value="UniProtKB-SubCell"/>
</dbReference>
<evidence type="ECO:0000313" key="11">
    <source>
        <dbReference type="EMBL" id="CAB4732136.1"/>
    </source>
</evidence>
<dbReference type="EMBL" id="CAFBQX010000007">
    <property type="protein sequence ID" value="CAB5074297.1"/>
    <property type="molecule type" value="Genomic_DNA"/>
</dbReference>
<feature type="transmembrane region" description="Helical" evidence="8">
    <location>
        <begin position="123"/>
        <end position="143"/>
    </location>
</feature>
<evidence type="ECO:0000313" key="10">
    <source>
        <dbReference type="EMBL" id="CAB4344741.1"/>
    </source>
</evidence>
<accession>A0A6J7AJV3</accession>
<feature type="domain" description="Major facilitator superfamily (MFS) profile" evidence="9">
    <location>
        <begin position="318"/>
        <end position="515"/>
    </location>
</feature>
<dbReference type="EMBL" id="CAFABH010000040">
    <property type="protein sequence ID" value="CAB4833296.1"/>
    <property type="molecule type" value="Genomic_DNA"/>
</dbReference>
<dbReference type="EMBL" id="CAEZYM010000015">
    <property type="protein sequence ID" value="CAB4732136.1"/>
    <property type="molecule type" value="Genomic_DNA"/>
</dbReference>
<dbReference type="CDD" id="cd06173">
    <property type="entry name" value="MFS_MefA_like"/>
    <property type="match status" value="1"/>
</dbReference>
<evidence type="ECO:0000259" key="9">
    <source>
        <dbReference type="PROSITE" id="PS50850"/>
    </source>
</evidence>
<dbReference type="EMBL" id="CAFBNH010000011">
    <property type="protein sequence ID" value="CAB4954255.1"/>
    <property type="molecule type" value="Genomic_DNA"/>
</dbReference>
<dbReference type="InterPro" id="IPR036259">
    <property type="entry name" value="MFS_trans_sf"/>
</dbReference>
<dbReference type="InterPro" id="IPR020846">
    <property type="entry name" value="MFS_dom"/>
</dbReference>
<dbReference type="EMBL" id="CAFBLD010000006">
    <property type="protein sequence ID" value="CAB4870670.1"/>
    <property type="molecule type" value="Genomic_DNA"/>
</dbReference>
<dbReference type="GO" id="GO:0022857">
    <property type="term" value="F:transmembrane transporter activity"/>
    <property type="evidence" value="ECO:0007669"/>
    <property type="project" value="InterPro"/>
</dbReference>
<feature type="transmembrane region" description="Helical" evidence="8">
    <location>
        <begin position="212"/>
        <end position="233"/>
    </location>
</feature>
<keyword evidence="4 8" id="KW-0812">Transmembrane</keyword>
<evidence type="ECO:0000313" key="14">
    <source>
        <dbReference type="EMBL" id="CAB4870670.1"/>
    </source>
</evidence>
<evidence type="ECO:0000256" key="7">
    <source>
        <dbReference type="SAM" id="MobiDB-lite"/>
    </source>
</evidence>
<feature type="transmembrane region" description="Helical" evidence="8">
    <location>
        <begin position="478"/>
        <end position="498"/>
    </location>
</feature>
<sequence>MSGAKRGAGSGAKRAATAKEKGSSASQVMPGATSTVASNTGLAITAKTKSAAKLGASYWTLWSATAISNLGDGISLVAYPWLASATTRSPLLIALIPLAQRLPWLIFTLPAGVITDRYDRRKIIVAMDFLRGILTLAVGFGVLAGAKSLPALTNITQLQSTHFTLYFLLLITALLFGFMEVLRDNSAQTLMPSLVESQNLEKANGRMWSAESLTNSFIGPAVGSLLLGIALALPFFVDAGTFFFCAGLIATLSGSFQPKSAGVGETTISPSSDDNDRPHVAPNSDLQDAIDAVVASRAKSSFRTEINEGVAWLWKHDLIRSLAISLGLLNFAGSIFGAIYILYAQEILHTSVFIFALLGTAGAVGGIAGGMLGPKLSARLGSARSVSLALIFMPSFTLVMGLTSSWQVVWVATAAETFFAVLWNVVTVAFRQSIIPPELLGRVNSVYRMLGWGSIPIGTLVGGLVVTINSHFLTRDWALRSTFIIAAAVGGAIFFYAAPKLTSAKFESAHSVTPT</sequence>